<dbReference type="Pfam" id="PF00128">
    <property type="entry name" value="Alpha-amylase"/>
    <property type="match status" value="1"/>
</dbReference>
<gene>
    <name evidence="4" type="ORF">GH885_01710</name>
</gene>
<keyword evidence="2" id="KW-0732">Signal</keyword>
<feature type="signal peptide" evidence="2">
    <location>
        <begin position="1"/>
        <end position="25"/>
    </location>
</feature>
<feature type="transmembrane region" description="Helical" evidence="1">
    <location>
        <begin position="441"/>
        <end position="463"/>
    </location>
</feature>
<evidence type="ECO:0000256" key="1">
    <source>
        <dbReference type="SAM" id="Phobius"/>
    </source>
</evidence>
<dbReference type="InterPro" id="IPR013780">
    <property type="entry name" value="Glyco_hydro_b"/>
</dbReference>
<dbReference type="GO" id="GO:0005975">
    <property type="term" value="P:carbohydrate metabolic process"/>
    <property type="evidence" value="ECO:0007669"/>
    <property type="project" value="InterPro"/>
</dbReference>
<dbReference type="EMBL" id="WJEE01000002">
    <property type="protein sequence ID" value="MRI65062.1"/>
    <property type="molecule type" value="Genomic_DNA"/>
</dbReference>
<keyword evidence="1" id="KW-1133">Transmembrane helix</keyword>
<organism evidence="4 5">
    <name type="scientific">Gracilibacillus thailandensis</name>
    <dbReference type="NCBI Taxonomy" id="563735"/>
    <lineage>
        <taxon>Bacteria</taxon>
        <taxon>Bacillati</taxon>
        <taxon>Bacillota</taxon>
        <taxon>Bacilli</taxon>
        <taxon>Bacillales</taxon>
        <taxon>Bacillaceae</taxon>
        <taxon>Gracilibacillus</taxon>
    </lineage>
</organism>
<dbReference type="Proteomes" id="UP000435187">
    <property type="component" value="Unassembled WGS sequence"/>
</dbReference>
<reference evidence="4 5" key="1">
    <citation type="submission" date="2019-10" db="EMBL/GenBank/DDBJ databases">
        <title>Gracilibacillus salitolerans sp. nov., a moderate halophile isolated from a saline soil in northwest China.</title>
        <authorList>
            <person name="Gan L."/>
        </authorList>
    </citation>
    <scope>NUCLEOTIDE SEQUENCE [LARGE SCALE GENOMIC DNA]</scope>
    <source>
        <strain evidence="4 5">TP2-8</strain>
    </source>
</reference>
<dbReference type="SMART" id="SM00642">
    <property type="entry name" value="Aamy"/>
    <property type="match status" value="1"/>
</dbReference>
<dbReference type="InterPro" id="IPR017853">
    <property type="entry name" value="GH"/>
</dbReference>
<evidence type="ECO:0000313" key="5">
    <source>
        <dbReference type="Proteomes" id="UP000435187"/>
    </source>
</evidence>
<accession>A0A6N7QV86</accession>
<dbReference type="SUPFAM" id="SSF51011">
    <property type="entry name" value="Glycosyl hydrolase domain"/>
    <property type="match status" value="1"/>
</dbReference>
<keyword evidence="5" id="KW-1185">Reference proteome</keyword>
<evidence type="ECO:0000313" key="4">
    <source>
        <dbReference type="EMBL" id="MRI65062.1"/>
    </source>
</evidence>
<dbReference type="Pfam" id="PF22026">
    <property type="entry name" value="Alpha-amylase_C_2"/>
    <property type="match status" value="1"/>
</dbReference>
<dbReference type="Gene3D" id="3.20.20.80">
    <property type="entry name" value="Glycosidases"/>
    <property type="match status" value="1"/>
</dbReference>
<dbReference type="Gene3D" id="2.60.40.1180">
    <property type="entry name" value="Golgi alpha-mannosidase II"/>
    <property type="match status" value="1"/>
</dbReference>
<dbReference type="PANTHER" id="PTHR10357">
    <property type="entry name" value="ALPHA-AMYLASE FAMILY MEMBER"/>
    <property type="match status" value="1"/>
</dbReference>
<evidence type="ECO:0000256" key="2">
    <source>
        <dbReference type="SAM" id="SignalP"/>
    </source>
</evidence>
<comment type="caution">
    <text evidence="4">The sequence shown here is derived from an EMBL/GenBank/DDBJ whole genome shotgun (WGS) entry which is preliminary data.</text>
</comment>
<evidence type="ECO:0000259" key="3">
    <source>
        <dbReference type="SMART" id="SM00642"/>
    </source>
</evidence>
<proteinExistence type="predicted"/>
<keyword evidence="1" id="KW-0812">Transmembrane</keyword>
<keyword evidence="1" id="KW-0472">Membrane</keyword>
<feature type="domain" description="Glycosyl hydrolase family 13 catalytic" evidence="3">
    <location>
        <begin position="35"/>
        <end position="346"/>
    </location>
</feature>
<dbReference type="SUPFAM" id="SSF51445">
    <property type="entry name" value="(Trans)glycosidases"/>
    <property type="match status" value="1"/>
</dbReference>
<dbReference type="RefSeq" id="WP_153833940.1">
    <property type="nucleotide sequence ID" value="NZ_JBHUMW010000072.1"/>
</dbReference>
<dbReference type="InterPro" id="IPR006047">
    <property type="entry name" value="GH13_cat_dom"/>
</dbReference>
<name>A0A6N7QV86_9BACI</name>
<dbReference type="AlphaFoldDB" id="A0A6N7QV86"/>
<protein>
    <recommendedName>
        <fullName evidence="3">Glycosyl hydrolase family 13 catalytic domain-containing protein</fullName>
    </recommendedName>
</protein>
<dbReference type="InterPro" id="IPR054174">
    <property type="entry name" value="Alpha-amylase-like_C"/>
</dbReference>
<sequence>MLYIRKVLLVMVLCLFLIPNVTVMAEEQTEEGIYYILVDRFVNGDSSNDIEINIDDPSAYHGGDLQGVIDKIPYLSELGITTINLSPIMTAASYHGFDPLDGQSVDPQFGNIAVLQNLVAEANENDIKVILDFVLSHVDNEHLWVNEQSDWVSQPSVNQLNEELPTVNLQNEDVQQYFLETAVYWMNSTGIDGFHVYVDEQTPQSFIDELRQRIQAEKEDAFLIVDGMEDENNIDHDFRKEAVDILKQPGVSLEPLFSHEITGVHYMESVLTSRFTHETVKEGYHPVTRWKLASTLLYTLPGSSLFYQGVEVPMDNGVDEPDHRMAELNKEDEEIAQHLEKLAAIRQDSSALQNGEMDLVAQAGAMSVYKRSAEDQTMYIAINNDTETQTASLDGIGEDMQLRGLLEDNIVRQQNDGTYRVILERETSNIFVLEEDRGFNWFFIAMMVVILGGFVAFIVAVSVKNRRMQAKSKN</sequence>
<feature type="chain" id="PRO_5026903904" description="Glycosyl hydrolase family 13 catalytic domain-containing protein" evidence="2">
    <location>
        <begin position="26"/>
        <end position="474"/>
    </location>
</feature>